<sequence>MAQRANQQLPEEIIGSANRRGVLLSLLGTLILVILCNFAAKWYLNDHRPNRGYWLVKEKWEMLLGLKQPVDWLILGDSSCNQGVVPSILNERLDVTSINLCTIGNMLSLNDAWMLEKYIQQSGAPKNVLIVHVYDVWHRGINFPLLARVPLSWGYWQELEPPLKIRLRGPGILFIERYFPLYSENKSLSLWFRFPLDTFKEVRSYNIEEDGFMVWEKPNPSYVEAQKESHINFARNNQFNLSPYNRQALERIVALAEEYGFNVYLANSPMYEGLYEHEDFQAYFNQLQETLGAYAAKSERVHYIFREPMTFPKEQMENADHLVYSAAKVYTNELVSEILSLQSQTTTSNHDQINVVE</sequence>
<keyword evidence="1" id="KW-0472">Membrane</keyword>
<dbReference type="OrthoDB" id="581166at2"/>
<dbReference type="EMBL" id="GL890825">
    <property type="protein sequence ID" value="EGJ34999.1"/>
    <property type="molecule type" value="Genomic_DNA"/>
</dbReference>
<evidence type="ECO:0000256" key="1">
    <source>
        <dbReference type="SAM" id="Phobius"/>
    </source>
</evidence>
<proteinExistence type="predicted"/>
<gene>
    <name evidence="2" type="ORF">LYNGBM3L_09390</name>
</gene>
<dbReference type="HOGENOM" id="CLU_775714_0_0_3"/>
<reference evidence="3" key="1">
    <citation type="journal article" date="2011" name="Proc. Natl. Acad. Sci. U.S.A.">
        <title>Genomic insights into the physiology and ecology of the marine filamentous cyanobacterium Lyngbya majuscula.</title>
        <authorList>
            <person name="Jones A.C."/>
            <person name="Monroe E.A."/>
            <person name="Podell S."/>
            <person name="Hess W.R."/>
            <person name="Klages S."/>
            <person name="Esquenazi E."/>
            <person name="Niessen S."/>
            <person name="Hoover H."/>
            <person name="Rothmann M."/>
            <person name="Lasken R.S."/>
            <person name="Yates J.R.III."/>
            <person name="Reinhardt R."/>
            <person name="Kube M."/>
            <person name="Burkart M.D."/>
            <person name="Allen E.E."/>
            <person name="Dorrestein P.C."/>
            <person name="Gerwick W.H."/>
            <person name="Gerwick L."/>
        </authorList>
    </citation>
    <scope>NUCLEOTIDE SEQUENCE [LARGE SCALE GENOMIC DNA]</scope>
    <source>
        <strain evidence="3">3L</strain>
    </source>
</reference>
<keyword evidence="1" id="KW-1133">Transmembrane helix</keyword>
<dbReference type="Proteomes" id="UP000003959">
    <property type="component" value="Unassembled WGS sequence"/>
</dbReference>
<feature type="transmembrane region" description="Helical" evidence="1">
    <location>
        <begin position="21"/>
        <end position="44"/>
    </location>
</feature>
<dbReference type="AlphaFoldDB" id="F4XK40"/>
<keyword evidence="3" id="KW-1185">Reference proteome</keyword>
<evidence type="ECO:0008006" key="4">
    <source>
        <dbReference type="Google" id="ProtNLM"/>
    </source>
</evidence>
<dbReference type="eggNOG" id="ENOG5033QV8">
    <property type="taxonomic scope" value="Bacteria"/>
</dbReference>
<dbReference type="RefSeq" id="WP_008179265.1">
    <property type="nucleotide sequence ID" value="NZ_GL890825.1"/>
</dbReference>
<protein>
    <recommendedName>
        <fullName evidence="4">SGNH/GDSL hydrolase family protein</fullName>
    </recommendedName>
</protein>
<accession>F4XK40</accession>
<keyword evidence="1" id="KW-0812">Transmembrane</keyword>
<name>F4XK40_9CYAN</name>
<evidence type="ECO:0000313" key="3">
    <source>
        <dbReference type="Proteomes" id="UP000003959"/>
    </source>
</evidence>
<evidence type="ECO:0000313" key="2">
    <source>
        <dbReference type="EMBL" id="EGJ34999.1"/>
    </source>
</evidence>
<organism evidence="2 3">
    <name type="scientific">Moorena producens 3L</name>
    <dbReference type="NCBI Taxonomy" id="489825"/>
    <lineage>
        <taxon>Bacteria</taxon>
        <taxon>Bacillati</taxon>
        <taxon>Cyanobacteriota</taxon>
        <taxon>Cyanophyceae</taxon>
        <taxon>Coleofasciculales</taxon>
        <taxon>Coleofasciculaceae</taxon>
        <taxon>Moorena</taxon>
    </lineage>
</organism>